<dbReference type="NCBIfam" id="TIGR00229">
    <property type="entry name" value="sensory_box"/>
    <property type="match status" value="1"/>
</dbReference>
<dbReference type="Gene3D" id="3.30.565.10">
    <property type="entry name" value="Histidine kinase-like ATPase, C-terminal domain"/>
    <property type="match status" value="1"/>
</dbReference>
<keyword evidence="9" id="KW-1133">Transmembrane helix</keyword>
<reference evidence="11 12" key="1">
    <citation type="submission" date="2020-05" db="EMBL/GenBank/DDBJ databases">
        <title>Complete genome sequencing of Campylobacter and Arcobacter type strains.</title>
        <authorList>
            <person name="Miller W.G."/>
            <person name="Yee E."/>
        </authorList>
    </citation>
    <scope>NUCLEOTIDE SEQUENCE [LARGE SCALE GENOMIC DNA]</scope>
    <source>
        <strain evidence="11 12">LMG 21996</strain>
    </source>
</reference>
<dbReference type="SMART" id="SM00091">
    <property type="entry name" value="PAS"/>
    <property type="match status" value="1"/>
</dbReference>
<evidence type="ECO:0000256" key="4">
    <source>
        <dbReference type="ARBA" id="ARBA00022679"/>
    </source>
</evidence>
<keyword evidence="3" id="KW-0597">Phosphoprotein</keyword>
<keyword evidence="8" id="KW-0175">Coiled coil</keyword>
<feature type="transmembrane region" description="Helical" evidence="9">
    <location>
        <begin position="62"/>
        <end position="82"/>
    </location>
</feature>
<dbReference type="Gene3D" id="3.30.450.20">
    <property type="entry name" value="PAS domain"/>
    <property type="match status" value="1"/>
</dbReference>
<keyword evidence="6 11" id="KW-0418">Kinase</keyword>
<organism evidence="11 12">
    <name type="scientific">Aliarcobacter cibarius</name>
    <dbReference type="NCBI Taxonomy" id="255507"/>
    <lineage>
        <taxon>Bacteria</taxon>
        <taxon>Pseudomonadati</taxon>
        <taxon>Campylobacterota</taxon>
        <taxon>Epsilonproteobacteria</taxon>
        <taxon>Campylobacterales</taxon>
        <taxon>Arcobacteraceae</taxon>
        <taxon>Aliarcobacter</taxon>
    </lineage>
</organism>
<comment type="catalytic activity">
    <reaction evidence="1">
        <text>ATP + protein L-histidine = ADP + protein N-phospho-L-histidine.</text>
        <dbReference type="EC" id="2.7.13.3"/>
    </reaction>
</comment>
<dbReference type="RefSeq" id="WP_024774235.1">
    <property type="nucleotide sequence ID" value="NZ_CP054051.1"/>
</dbReference>
<feature type="coiled-coil region" evidence="8">
    <location>
        <begin position="216"/>
        <end position="243"/>
    </location>
</feature>
<dbReference type="PANTHER" id="PTHR41523:SF8">
    <property type="entry name" value="ETHYLENE RESPONSE SENSOR PROTEIN"/>
    <property type="match status" value="1"/>
</dbReference>
<dbReference type="Proteomes" id="UP000509513">
    <property type="component" value="Chromosome"/>
</dbReference>
<keyword evidence="7" id="KW-0067">ATP-binding</keyword>
<dbReference type="InterPro" id="IPR036890">
    <property type="entry name" value="HATPase_C_sf"/>
</dbReference>
<dbReference type="Pfam" id="PF13426">
    <property type="entry name" value="PAS_9"/>
    <property type="match status" value="1"/>
</dbReference>
<dbReference type="Pfam" id="PF02518">
    <property type="entry name" value="HATPase_c"/>
    <property type="match status" value="1"/>
</dbReference>
<dbReference type="InterPro" id="IPR000014">
    <property type="entry name" value="PAS"/>
</dbReference>
<dbReference type="EC" id="2.7.13.3" evidence="2"/>
<keyword evidence="5" id="KW-0547">Nucleotide-binding</keyword>
<evidence type="ECO:0000313" key="11">
    <source>
        <dbReference type="EMBL" id="QKJ26260.1"/>
    </source>
</evidence>
<dbReference type="InterPro" id="IPR011495">
    <property type="entry name" value="Sig_transdc_His_kin_sub2_dim/P"/>
</dbReference>
<dbReference type="KEGG" id="acib:ACBT_0281"/>
<accession>A0A7L5JMA6</accession>
<gene>
    <name evidence="11" type="ORF">ACBT_0281</name>
</gene>
<dbReference type="SUPFAM" id="SSF55785">
    <property type="entry name" value="PYP-like sensor domain (PAS domain)"/>
    <property type="match status" value="1"/>
</dbReference>
<evidence type="ECO:0000256" key="2">
    <source>
        <dbReference type="ARBA" id="ARBA00012438"/>
    </source>
</evidence>
<dbReference type="CDD" id="cd00130">
    <property type="entry name" value="PAS"/>
    <property type="match status" value="1"/>
</dbReference>
<evidence type="ECO:0000256" key="9">
    <source>
        <dbReference type="SAM" id="Phobius"/>
    </source>
</evidence>
<keyword evidence="4" id="KW-0808">Transferase</keyword>
<dbReference type="InterPro" id="IPR035965">
    <property type="entry name" value="PAS-like_dom_sf"/>
</dbReference>
<evidence type="ECO:0000256" key="8">
    <source>
        <dbReference type="SAM" id="Coils"/>
    </source>
</evidence>
<feature type="domain" description="PAS" evidence="10">
    <location>
        <begin position="110"/>
        <end position="156"/>
    </location>
</feature>
<keyword evidence="9" id="KW-0812">Transmembrane</keyword>
<evidence type="ECO:0000313" key="12">
    <source>
        <dbReference type="Proteomes" id="UP000509513"/>
    </source>
</evidence>
<evidence type="ECO:0000259" key="10">
    <source>
        <dbReference type="PROSITE" id="PS50112"/>
    </source>
</evidence>
<proteinExistence type="predicted"/>
<keyword evidence="9" id="KW-0472">Membrane</keyword>
<dbReference type="InterPro" id="IPR003594">
    <property type="entry name" value="HATPase_dom"/>
</dbReference>
<dbReference type="GO" id="GO:0005524">
    <property type="term" value="F:ATP binding"/>
    <property type="evidence" value="ECO:0007669"/>
    <property type="project" value="UniProtKB-KW"/>
</dbReference>
<protein>
    <recommendedName>
        <fullName evidence="2">histidine kinase</fullName>
        <ecNumber evidence="2">2.7.13.3</ecNumber>
    </recommendedName>
</protein>
<dbReference type="SUPFAM" id="SSF55874">
    <property type="entry name" value="ATPase domain of HSP90 chaperone/DNA topoisomerase II/histidine kinase"/>
    <property type="match status" value="1"/>
</dbReference>
<sequence>MSSMKRHYSEKLIKKYFLNNKYIAIKFSLFYLIIALVATIFINKLFFDPESDINNGNVISFNFIFLFLFFTVIVLFLILNYLQNVITKIDKSYKDLKNKEEERLMPYEFALNNSFDQIFWFTTDAKIVYLNDAACNMLGYKKEELLGKYLEVVDPNFDRQKAIDIMYKIRNTPNFILETTQKKKNGEIFSAEVSGHGFIHRGQEYTCTFSKDISQRQEINKKITNMNLELQKSLDEKEILLKEVHHRVKNNMEIISSLLAMQLRRAKDDEIKYILKQSMSRINTMALVHEFLYLGENLAYINLRDYIIRLVQDIKELYISQNTDLTVDLHIDKLIFSTNRCIQIGMILHELCVNALKYAFKEDRENLLCIHIKDLEENIHVKIRDNGDGIKDINSLYKSESIGMQLIHSIVEDQLDGTIEFINNNGLECNIIFSKKEENY</sequence>
<dbReference type="PANTHER" id="PTHR41523">
    <property type="entry name" value="TWO-COMPONENT SYSTEM SENSOR PROTEIN"/>
    <property type="match status" value="1"/>
</dbReference>
<dbReference type="AlphaFoldDB" id="A0A7L5JMA6"/>
<name>A0A7L5JMA6_9BACT</name>
<dbReference type="EMBL" id="CP054051">
    <property type="protein sequence ID" value="QKJ26260.1"/>
    <property type="molecule type" value="Genomic_DNA"/>
</dbReference>
<evidence type="ECO:0000256" key="6">
    <source>
        <dbReference type="ARBA" id="ARBA00022777"/>
    </source>
</evidence>
<evidence type="ECO:0000256" key="5">
    <source>
        <dbReference type="ARBA" id="ARBA00022741"/>
    </source>
</evidence>
<evidence type="ECO:0000256" key="3">
    <source>
        <dbReference type="ARBA" id="ARBA00022553"/>
    </source>
</evidence>
<dbReference type="GO" id="GO:0004673">
    <property type="term" value="F:protein histidine kinase activity"/>
    <property type="evidence" value="ECO:0007669"/>
    <property type="project" value="UniProtKB-EC"/>
</dbReference>
<feature type="transmembrane region" description="Helical" evidence="9">
    <location>
        <begin position="21"/>
        <end position="42"/>
    </location>
</feature>
<evidence type="ECO:0000256" key="1">
    <source>
        <dbReference type="ARBA" id="ARBA00000085"/>
    </source>
</evidence>
<dbReference type="Pfam" id="PF07568">
    <property type="entry name" value="HisKA_2"/>
    <property type="match status" value="1"/>
</dbReference>
<dbReference type="PROSITE" id="PS50112">
    <property type="entry name" value="PAS"/>
    <property type="match status" value="1"/>
</dbReference>
<evidence type="ECO:0000256" key="7">
    <source>
        <dbReference type="ARBA" id="ARBA00022840"/>
    </source>
</evidence>